<reference evidence="4 5" key="1">
    <citation type="submission" date="2018-08" db="EMBL/GenBank/DDBJ databases">
        <title>Aphanomyces genome sequencing and annotation.</title>
        <authorList>
            <person name="Minardi D."/>
            <person name="Oidtmann B."/>
            <person name="Van Der Giezen M."/>
            <person name="Studholme D.J."/>
        </authorList>
    </citation>
    <scope>NUCLEOTIDE SEQUENCE [LARGE SCALE GENOMIC DNA]</scope>
    <source>
        <strain evidence="3 4">197901</strain>
        <strain evidence="1 5">D2</strain>
        <strain evidence="2 6">FDL457</strain>
    </source>
</reference>
<protein>
    <submittedName>
        <fullName evidence="1">Uncharacterized protein</fullName>
    </submittedName>
</protein>
<evidence type="ECO:0000313" key="4">
    <source>
        <dbReference type="Proteomes" id="UP000266196"/>
    </source>
</evidence>
<organism evidence="1 5">
    <name type="scientific">Aphanomyces astaci</name>
    <name type="common">Crayfish plague agent</name>
    <dbReference type="NCBI Taxonomy" id="112090"/>
    <lineage>
        <taxon>Eukaryota</taxon>
        <taxon>Sar</taxon>
        <taxon>Stramenopiles</taxon>
        <taxon>Oomycota</taxon>
        <taxon>Saprolegniomycetes</taxon>
        <taxon>Saprolegniales</taxon>
        <taxon>Verrucalvaceae</taxon>
        <taxon>Aphanomyces</taxon>
    </lineage>
</organism>
<proteinExistence type="predicted"/>
<gene>
    <name evidence="2" type="ORF">DYB26_014096</name>
    <name evidence="1" type="ORF">DYB30_013156</name>
    <name evidence="3" type="ORF">DYB31_014702</name>
</gene>
<comment type="caution">
    <text evidence="1">The sequence shown here is derived from an EMBL/GenBank/DDBJ whole genome shotgun (WGS) entry which is preliminary data.</text>
</comment>
<name>A0A397E427_APHAT</name>
<evidence type="ECO:0000313" key="5">
    <source>
        <dbReference type="Proteomes" id="UP000266643"/>
    </source>
</evidence>
<dbReference type="Proteomes" id="UP000266643">
    <property type="component" value="Unassembled WGS sequence"/>
</dbReference>
<dbReference type="AlphaFoldDB" id="A0A397E427"/>
<dbReference type="Proteomes" id="UP000266196">
    <property type="component" value="Unassembled WGS sequence"/>
</dbReference>
<dbReference type="EMBL" id="QUTD01002737">
    <property type="protein sequence ID" value="RHY75218.1"/>
    <property type="molecule type" value="Genomic_DNA"/>
</dbReference>
<sequence length="74" mass="8525">MIHSSIIQSPSSQVHVGERCLKHHHGLGHGLGGNVLQEVVRGEQREAQIKAYQQQHKEQELKYLRTNKLMHHDK</sequence>
<evidence type="ECO:0000313" key="3">
    <source>
        <dbReference type="EMBL" id="RHZ37929.1"/>
    </source>
</evidence>
<dbReference type="EMBL" id="QUTE01005354">
    <property type="protein sequence ID" value="RHZ37929.1"/>
    <property type="molecule type" value="Genomic_DNA"/>
</dbReference>
<dbReference type="Proteomes" id="UP000286510">
    <property type="component" value="Unassembled WGS sequence"/>
</dbReference>
<accession>A0A397E427</accession>
<evidence type="ECO:0000313" key="2">
    <source>
        <dbReference type="EMBL" id="RHY83016.1"/>
    </source>
</evidence>
<evidence type="ECO:0000313" key="1">
    <source>
        <dbReference type="EMBL" id="RHY75218.1"/>
    </source>
</evidence>
<dbReference type="EMBL" id="QUTF01025781">
    <property type="protein sequence ID" value="RHY83016.1"/>
    <property type="molecule type" value="Genomic_DNA"/>
</dbReference>
<evidence type="ECO:0000313" key="6">
    <source>
        <dbReference type="Proteomes" id="UP000286510"/>
    </source>
</evidence>